<dbReference type="OrthoDB" id="3697257at2"/>
<name>A0A7K0BQP6_9ACTN</name>
<dbReference type="AlphaFoldDB" id="A0A7K0BQP6"/>
<dbReference type="GO" id="GO:0016746">
    <property type="term" value="F:acyltransferase activity"/>
    <property type="evidence" value="ECO:0007669"/>
    <property type="project" value="UniProtKB-KW"/>
</dbReference>
<dbReference type="Pfam" id="PF17836">
    <property type="entry name" value="PglD_N"/>
    <property type="match status" value="1"/>
</dbReference>
<dbReference type="PANTHER" id="PTHR43300">
    <property type="entry name" value="ACETYLTRANSFERASE"/>
    <property type="match status" value="1"/>
</dbReference>
<dbReference type="PANTHER" id="PTHR43300:SF7">
    <property type="entry name" value="UDP-N-ACETYLBACILLOSAMINE N-ACETYLTRANSFERASE"/>
    <property type="match status" value="1"/>
</dbReference>
<dbReference type="InterPro" id="IPR041561">
    <property type="entry name" value="PglD_N"/>
</dbReference>
<dbReference type="Proteomes" id="UP000487268">
    <property type="component" value="Unassembled WGS sequence"/>
</dbReference>
<keyword evidence="5" id="KW-1185">Reference proteome</keyword>
<dbReference type="Gene3D" id="3.40.50.20">
    <property type="match status" value="1"/>
</dbReference>
<gene>
    <name evidence="4" type="primary">epsM</name>
    <name evidence="4" type="ORF">ACRB68_15140</name>
</gene>
<feature type="active site" description="Proton acceptor" evidence="1">
    <location>
        <position position="139"/>
    </location>
</feature>
<dbReference type="InterPro" id="IPR020019">
    <property type="entry name" value="AcTrfase_PglD-like"/>
</dbReference>
<dbReference type="EC" id="2.3.1.-" evidence="4"/>
<feature type="site" description="Increases basicity of active site His" evidence="1">
    <location>
        <position position="140"/>
    </location>
</feature>
<accession>A0A7K0BQP6</accession>
<evidence type="ECO:0000313" key="5">
    <source>
        <dbReference type="Proteomes" id="UP000487268"/>
    </source>
</evidence>
<organism evidence="4 5">
    <name type="scientific">Actinomadura macrotermitis</name>
    <dbReference type="NCBI Taxonomy" id="2585200"/>
    <lineage>
        <taxon>Bacteria</taxon>
        <taxon>Bacillati</taxon>
        <taxon>Actinomycetota</taxon>
        <taxon>Actinomycetes</taxon>
        <taxon>Streptosporangiales</taxon>
        <taxon>Thermomonosporaceae</taxon>
        <taxon>Actinomadura</taxon>
    </lineage>
</organism>
<sequence length="216" mass="22419">MRELLIVGGGGFGRETAQMVAGLPEWRLAGFLEDDSTRVGELVDGVPVLGDPAENIARRPGAAVVVCTGNTRDYGSRERIVNRLGLPADRYATLVHPTAWVSRNSTLGPGTVLLAGVVLTASVTVGAHVSVMPHVTLTHDDVVHDYTTIASGARLSGNVRVGPGAYVGAGALVREGRTVGAGALVGMGAVVLHDVPPREVWIGSPAHRLRTQGDPS</sequence>
<comment type="caution">
    <text evidence="4">The sequence shown here is derived from an EMBL/GenBank/DDBJ whole genome shotgun (WGS) entry which is preliminary data.</text>
</comment>
<evidence type="ECO:0000259" key="3">
    <source>
        <dbReference type="Pfam" id="PF17836"/>
    </source>
</evidence>
<evidence type="ECO:0000256" key="1">
    <source>
        <dbReference type="PIRSR" id="PIRSR620019-1"/>
    </source>
</evidence>
<dbReference type="EMBL" id="WEGH01000001">
    <property type="protein sequence ID" value="MQY03471.1"/>
    <property type="molecule type" value="Genomic_DNA"/>
</dbReference>
<dbReference type="InterPro" id="IPR050179">
    <property type="entry name" value="Trans_hexapeptide_repeat"/>
</dbReference>
<dbReference type="RefSeq" id="WP_153531396.1">
    <property type="nucleotide sequence ID" value="NZ_WEGH01000001.1"/>
</dbReference>
<dbReference type="CDD" id="cd03360">
    <property type="entry name" value="LbH_AT_putative"/>
    <property type="match status" value="1"/>
</dbReference>
<reference evidence="4 5" key="1">
    <citation type="submission" date="2019-10" db="EMBL/GenBank/DDBJ databases">
        <title>Actinomadura rubteroloni sp. nov. and Actinomadura macrotermitis sp. nov., isolated from the gut of fungus growing-termite Macrotermes natalensis.</title>
        <authorList>
            <person name="Benndorf R."/>
            <person name="Martin K."/>
            <person name="Kuefner M."/>
            <person name="De Beer W."/>
            <person name="Kaster A.-K."/>
            <person name="Vollmers J."/>
            <person name="Poulsen M."/>
            <person name="Beemelmanns C."/>
        </authorList>
    </citation>
    <scope>NUCLEOTIDE SEQUENCE [LARGE SCALE GENOMIC DNA]</scope>
    <source>
        <strain evidence="4 5">RB68</strain>
    </source>
</reference>
<dbReference type="NCBIfam" id="TIGR03570">
    <property type="entry name" value="NeuD_NnaD"/>
    <property type="match status" value="1"/>
</dbReference>
<feature type="domain" description="PglD N-terminal" evidence="3">
    <location>
        <begin position="4"/>
        <end position="83"/>
    </location>
</feature>
<keyword evidence="4" id="KW-0808">Transferase</keyword>
<dbReference type="SUPFAM" id="SSF51161">
    <property type="entry name" value="Trimeric LpxA-like enzymes"/>
    <property type="match status" value="1"/>
</dbReference>
<dbReference type="Gene3D" id="2.160.10.10">
    <property type="entry name" value="Hexapeptide repeat proteins"/>
    <property type="match status" value="1"/>
</dbReference>
<protein>
    <submittedName>
        <fullName evidence="4">Putative acetyltransferase EpsM</fullName>
        <ecNumber evidence="4">2.3.1.-</ecNumber>
    </submittedName>
</protein>
<feature type="binding site" evidence="2">
    <location>
        <position position="69"/>
    </location>
    <ligand>
        <name>substrate</name>
    </ligand>
</feature>
<dbReference type="InterPro" id="IPR011004">
    <property type="entry name" value="Trimer_LpxA-like_sf"/>
</dbReference>
<proteinExistence type="predicted"/>
<keyword evidence="4" id="KW-0012">Acyltransferase</keyword>
<evidence type="ECO:0000256" key="2">
    <source>
        <dbReference type="PIRSR" id="PIRSR620019-2"/>
    </source>
</evidence>
<evidence type="ECO:0000313" key="4">
    <source>
        <dbReference type="EMBL" id="MQY03471.1"/>
    </source>
</evidence>